<dbReference type="PANTHER" id="PTHR30336:SF4">
    <property type="entry name" value="ENVELOPE BIOGENESIS FACTOR ELYC"/>
    <property type="match status" value="1"/>
</dbReference>
<dbReference type="Gene3D" id="3.40.50.620">
    <property type="entry name" value="HUPs"/>
    <property type="match status" value="1"/>
</dbReference>
<dbReference type="GO" id="GO:0000270">
    <property type="term" value="P:peptidoglycan metabolic process"/>
    <property type="evidence" value="ECO:0007669"/>
    <property type="project" value="TreeGrafter"/>
</dbReference>
<dbReference type="GO" id="GO:0043164">
    <property type="term" value="P:Gram-negative-bacterium-type cell wall biogenesis"/>
    <property type="evidence" value="ECO:0007669"/>
    <property type="project" value="TreeGrafter"/>
</dbReference>
<keyword evidence="1" id="KW-0472">Membrane</keyword>
<dbReference type="RefSeq" id="WP_303682234.1">
    <property type="nucleotide sequence ID" value="NZ_LVWG01000035.1"/>
</dbReference>
<protein>
    <recommendedName>
        <fullName evidence="2">DUF218 domain-containing protein</fullName>
    </recommendedName>
</protein>
<evidence type="ECO:0000256" key="1">
    <source>
        <dbReference type="SAM" id="Phobius"/>
    </source>
</evidence>
<feature type="transmembrane region" description="Helical" evidence="1">
    <location>
        <begin position="34"/>
        <end position="57"/>
    </location>
</feature>
<dbReference type="PANTHER" id="PTHR30336">
    <property type="entry name" value="INNER MEMBRANE PROTEIN, PROBABLE PERMEASE"/>
    <property type="match status" value="1"/>
</dbReference>
<dbReference type="Proteomes" id="UP000076481">
    <property type="component" value="Unassembled WGS sequence"/>
</dbReference>
<dbReference type="AlphaFoldDB" id="A0A165L430"/>
<organism evidence="3 4">
    <name type="scientific">Pelodictyon luteolum</name>
    <dbReference type="NCBI Taxonomy" id="1100"/>
    <lineage>
        <taxon>Bacteria</taxon>
        <taxon>Pseudomonadati</taxon>
        <taxon>Chlorobiota</taxon>
        <taxon>Chlorobiia</taxon>
        <taxon>Chlorobiales</taxon>
        <taxon>Chlorobiaceae</taxon>
        <taxon>Chlorobium/Pelodictyon group</taxon>
        <taxon>Pelodictyon</taxon>
    </lineage>
</organism>
<gene>
    <name evidence="3" type="ORF">A3K90_07940</name>
</gene>
<accession>A0A165L430</accession>
<feature type="transmembrane region" description="Helical" evidence="1">
    <location>
        <begin position="7"/>
        <end position="28"/>
    </location>
</feature>
<dbReference type="InterPro" id="IPR051599">
    <property type="entry name" value="Cell_Envelope_Assoc"/>
</dbReference>
<proteinExistence type="predicted"/>
<dbReference type="GO" id="GO:0005886">
    <property type="term" value="C:plasma membrane"/>
    <property type="evidence" value="ECO:0007669"/>
    <property type="project" value="TreeGrafter"/>
</dbReference>
<dbReference type="Pfam" id="PF02698">
    <property type="entry name" value="DUF218"/>
    <property type="match status" value="1"/>
</dbReference>
<evidence type="ECO:0000313" key="3">
    <source>
        <dbReference type="EMBL" id="KZK73548.1"/>
    </source>
</evidence>
<name>A0A165L430_PELLU</name>
<keyword evidence="1" id="KW-1133">Transmembrane helix</keyword>
<dbReference type="InterPro" id="IPR014729">
    <property type="entry name" value="Rossmann-like_a/b/a_fold"/>
</dbReference>
<comment type="caution">
    <text evidence="3">The sequence shown here is derived from an EMBL/GenBank/DDBJ whole genome shotgun (WGS) entry which is preliminary data.</text>
</comment>
<dbReference type="CDD" id="cd06259">
    <property type="entry name" value="YdcF-like"/>
    <property type="match status" value="1"/>
</dbReference>
<dbReference type="InterPro" id="IPR003848">
    <property type="entry name" value="DUF218"/>
</dbReference>
<sequence>MLMLHKILPFLLLPPGLSVVLVSLGLLFRRRMLAWAGVALLWAASMPVVGNSLMGILEGTPSRVPASSVAHADAIVVLGGMTLQIPGAPLGEWGEAADRFEAGIDLYREGKAPLLVFTGGRLPWRENFVPEGELLARRALQMDIPRASVLVTGIAGNTSDEAGAAAELLGPSKKIILVTSAFHMPRSILLFRRAGFSVVPCRVDYRVQPAERMTVLSFMPDPEALQQSFIALREIMGIVWYRALSL</sequence>
<feature type="domain" description="DUF218" evidence="2">
    <location>
        <begin position="73"/>
        <end position="237"/>
    </location>
</feature>
<evidence type="ECO:0000259" key="2">
    <source>
        <dbReference type="Pfam" id="PF02698"/>
    </source>
</evidence>
<keyword evidence="1" id="KW-0812">Transmembrane</keyword>
<reference evidence="3 4" key="1">
    <citation type="submission" date="2016-03" db="EMBL/GenBank/DDBJ databases">
        <title>Speciation and ecological success in dimly lit waters: horizontal gene transfer in a green sulfur bacteria bloom unveiled by metagenomic assembly.</title>
        <authorList>
            <person name="Llorens-Mares T."/>
            <person name="Liu Z."/>
            <person name="Allen L.Z."/>
            <person name="Rusch D.B."/>
            <person name="Craig M.T."/>
            <person name="Dupont C.L."/>
            <person name="Bryant D.A."/>
            <person name="Casamayor E.O."/>
        </authorList>
    </citation>
    <scope>NUCLEOTIDE SEQUENCE [LARGE SCALE GENOMIC DNA]</scope>
    <source>
        <strain evidence="3">CIII</strain>
    </source>
</reference>
<evidence type="ECO:0000313" key="4">
    <source>
        <dbReference type="Proteomes" id="UP000076481"/>
    </source>
</evidence>
<dbReference type="EMBL" id="LVWG01000035">
    <property type="protein sequence ID" value="KZK73548.1"/>
    <property type="molecule type" value="Genomic_DNA"/>
</dbReference>